<accession>A0ABM3LTY3</accession>
<sequence length="1334" mass="151845">MAIKTYEKLIEKNGPKSSSISKFSNKNSQLTMKIDYTADDSISNCISKSDTYKRKINASPYLTEDRNDMLSRITEQRLVSKKTTDFISSYPMAVNIYKASSDEFKALKKSKKVKKSVLTLPNQPAPLPQVCTVSDMNESEYCENKEMKPKKKRTTQSKRKSRISKPMQIFNRDAEYCSRLNIDLDSSSTDMINQFPGDGKKSIKRRSKVVRTPDNNVHDVWAMVRKLNNLRFMPTPPFSEESIISLKKNGANKRRNNQMDTKVIETHTTEEFTYFTSLDDKSAHNSQSSLDCITVIGKQDDYQEFCEENNNNKAPLTIKNQKNIKKGKAKSILNSSKNIRRGKDNVENFHQDNMNLKHNNDNPKYSQKKVLNQNNKIILTHDFSKNTELGCQNTKKVEKEYNESDDQVHLCGKSDSIIGDFIKSFDGSTITFEDTSNKISFCESHGHINGITKVVLSKGQNEVEAKKISEPKRNTYLRTSMPSAILRPKSTQANIKKRLANIQFPLVILEKDQLTSAPFHVTHYEPPQFEGLDKAGWPFMKSWQKPAIINSKQENTNYVNDKSSTQVKKANENNIRKIPKEHSYLPSKDRDISVPGPPTNTSKINIKAQKTKPIQQFKERMLQFLHRKSSDDDNRKYMPKDHTKQQKSPNDDVNIARNAQGNFMLTNDQGKITYNDGNKAINHVPSKMKLPWSKGRLASEFIDNVMKKIKSGVYYNQDEKYLLKKRSHITREYSVQTEMNLTQYDFCENFNQKSNQNPNIEEICDTCDQAIPGFDDNPIQSDLQLETINKSKIAIKHCVTNIVVQFDVVMPYDVNNILHEIQSASCIPLTVSESHPKVFKAKTMIVNAILPAELCSILPNTMKKVIVDSQLLKIFDKGETRLSSGSTLPQTANLIKHFMPLPIDDSPKSKILRQGKFSNTIIAKNSSHEKIISSGTFQDFCTQQKNNLLPNIHKNQSLTYYIHPIIHPISLPIFESDNSSKLVPETDDNSVHQSTSSCTELQPYQSNYENGSVSLNNIESVSFKLIDQDFSIQVNILVNPFNGVLSYKNISTIMSIGVYTEESKANCVLSGMTLDSLYNGIRQHISKGNKTVTNMLKPKVAKCTQVSEIKKFENCKTSVKYCVPNNSNKKRTFNKLYKKCKSASNISIERTSTSLKKLRNLDDFFLAIGSAKTLASAIDGSAEKKILSSIKELKHWINEITPRQALLILLLANKKDTSNLVRYRPVILQGIAVNRITRATELDMEIEVIEKEKLNLLSPYEGISYLPASVENQDNLFEELYWIAKTTASDYQRPFDESSERLLKSLLEKRKKLNPSYLRVMARYVGLGLLKTPK</sequence>
<reference evidence="3" key="1">
    <citation type="submission" date="2025-08" db="UniProtKB">
        <authorList>
            <consortium name="RefSeq"/>
        </authorList>
    </citation>
    <scope>IDENTIFICATION</scope>
</reference>
<evidence type="ECO:0000313" key="3">
    <source>
        <dbReference type="RefSeq" id="XP_052742526.1"/>
    </source>
</evidence>
<keyword evidence="2" id="KW-1185">Reference proteome</keyword>
<evidence type="ECO:0000256" key="1">
    <source>
        <dbReference type="SAM" id="MobiDB-lite"/>
    </source>
</evidence>
<protein>
    <submittedName>
        <fullName evidence="3">Uncharacterized protein LOC112052441</fullName>
    </submittedName>
</protein>
<feature type="compositionally biased region" description="Basic and acidic residues" evidence="1">
    <location>
        <begin position="628"/>
        <end position="644"/>
    </location>
</feature>
<feature type="region of interest" description="Disordered" evidence="1">
    <location>
        <begin position="142"/>
        <end position="163"/>
    </location>
</feature>
<feature type="region of interest" description="Disordered" evidence="1">
    <location>
        <begin position="627"/>
        <end position="653"/>
    </location>
</feature>
<name>A0ABM3LTY3_BICAN</name>
<gene>
    <name evidence="3" type="primary">LOC112052441</name>
</gene>
<dbReference type="Proteomes" id="UP001652582">
    <property type="component" value="Chromosome 17"/>
</dbReference>
<feature type="compositionally biased region" description="Basic residues" evidence="1">
    <location>
        <begin position="148"/>
        <end position="163"/>
    </location>
</feature>
<dbReference type="RefSeq" id="XP_052742526.1">
    <property type="nucleotide sequence ID" value="XM_052886566.1"/>
</dbReference>
<dbReference type="GeneID" id="112052441"/>
<evidence type="ECO:0000313" key="2">
    <source>
        <dbReference type="Proteomes" id="UP001652582"/>
    </source>
</evidence>
<feature type="region of interest" description="Disordered" evidence="1">
    <location>
        <begin position="585"/>
        <end position="604"/>
    </location>
</feature>
<proteinExistence type="predicted"/>
<organism evidence="2 3">
    <name type="scientific">Bicyclus anynana</name>
    <name type="common">Squinting bush brown butterfly</name>
    <dbReference type="NCBI Taxonomy" id="110368"/>
    <lineage>
        <taxon>Eukaryota</taxon>
        <taxon>Metazoa</taxon>
        <taxon>Ecdysozoa</taxon>
        <taxon>Arthropoda</taxon>
        <taxon>Hexapoda</taxon>
        <taxon>Insecta</taxon>
        <taxon>Pterygota</taxon>
        <taxon>Neoptera</taxon>
        <taxon>Endopterygota</taxon>
        <taxon>Lepidoptera</taxon>
        <taxon>Glossata</taxon>
        <taxon>Ditrysia</taxon>
        <taxon>Papilionoidea</taxon>
        <taxon>Nymphalidae</taxon>
        <taxon>Satyrinae</taxon>
        <taxon>Satyrini</taxon>
        <taxon>Mycalesina</taxon>
        <taxon>Bicyclus</taxon>
    </lineage>
</organism>